<evidence type="ECO:0000256" key="3">
    <source>
        <dbReference type="ARBA" id="ARBA00022763"/>
    </source>
</evidence>
<dbReference type="GO" id="GO:0016887">
    <property type="term" value="F:ATP hydrolysis activity"/>
    <property type="evidence" value="ECO:0007669"/>
    <property type="project" value="RHEA"/>
</dbReference>
<evidence type="ECO:0000256" key="1">
    <source>
        <dbReference type="ARBA" id="ARBA00022722"/>
    </source>
</evidence>
<dbReference type="GO" id="GO:0000725">
    <property type="term" value="P:recombinational repair"/>
    <property type="evidence" value="ECO:0007669"/>
    <property type="project" value="TreeGrafter"/>
</dbReference>
<evidence type="ECO:0000256" key="9">
    <source>
        <dbReference type="ARBA" id="ARBA00023204"/>
    </source>
</evidence>
<dbReference type="Gene3D" id="3.90.320.10">
    <property type="match status" value="1"/>
</dbReference>
<evidence type="ECO:0000256" key="5">
    <source>
        <dbReference type="ARBA" id="ARBA00022806"/>
    </source>
</evidence>
<protein>
    <recommendedName>
        <fullName evidence="12">DNA 3'-5' helicase</fullName>
        <ecNumber evidence="12">5.6.2.4</ecNumber>
    </recommendedName>
</protein>
<evidence type="ECO:0000259" key="16">
    <source>
        <dbReference type="PROSITE" id="PS51217"/>
    </source>
</evidence>
<sequence length="1196" mass="136400">MEWTKEQQEAIDYRSENILVAAAAGSGKTAVLVERIIQKITDTKNLVGIDEILVLTFTDAAAAEMRHKIADAVRAELAKEPSDEHLRRQNLLMGSAMISTIHSFCMSVIRSNIHHTQLPAAFSIVSEAENEILLTQALDIVLEKFYANIEKDSSFRQLALGYGGTKNDSALRDMTLNLYRFSESMARPAEWLNSAVRQYRRAGETDDLSDNKFAEFLFDETKKSLEDILQLYGLMIEYVENELPSDHKMHGFFEPEREQFLPVQTAAEQKDYAGVRAALQGLHFATFPSARGKSATAEVVASQKKIKALRDLAKELAVDLQDKFSIAYQDAVERMRMTYPQLRTFKNILLMVRRLHTKMKREKNYLDFSDLEHETVRLLSDSRGNPTDVARALSEKYEEILVDEYQDTNHVQDTIFRLISREGKNVFMVGDIKQCIYKFRHAVPDLFLEKYSRYGEADGGGHLIRLFKNFRSRENVVNTVNDVFHKIMSRRVGDVDYTTEEYLVRGADYYPRLEDESGFATELLLTDTAVDEKKSLTAAEGFVYEARNIARRIRQMTDGAEVMVTDKQTGKPRAAELRDIVILVRQTKGVSSVLEEALQREGIPSYSAAGQAYLSTQEVLTALSFLQITENPRQDIPLLAVLRSPVFGFTAGELADIRANRKHCTFYEALQAYAPQNEKAANFLNILESFRDAAPHTTVDALLWRFYRELGYEHIVGTMDNPIVRQANLRLLYERAAEFERGNPQGGVTRFLAYIDAMRSRKKDMTAARVLGENDNVVRIMTMHKSKGLEFPIVFVAGLSKKFNSEDAKKNILWNSELGFGLNCVDTERRVKYPSLPMHTLKMKIDQDLRSEEMRLFYVALTRAKEKLVLSAAVDTGKKGWKSAAFTPDGMPIRAFNHGVTRMRDWLLPALAAHPAAEFLREYVAVSARQEQPFPLKIEITPWSDLEEVEVPSVPEQETVSAAENTPMPDDLISRLEYQYPYRSYGDIPVKLSVSEIKQRQMPEGEHVPLLNALVDKTLKKTEEVTGTERGVITHFVLQHLVDEETETAEQIQRQLEQMVDSGMISRTQQDAVSAESLFQFYQSDIGRRMKAAKRQKEYKFYMEIPARDIFPSAENCDDEQNILLQGVVDCFFEEEDGLVVLDYKTDCVSAEYAEKAAQRYQEQLKYYAAGLSKIFHKPVKKKYIYFLHCGKTVEL</sequence>
<keyword evidence="10" id="KW-0413">Isomerase</keyword>
<dbReference type="InterPro" id="IPR014016">
    <property type="entry name" value="UvrD-like_ATP-bd"/>
</dbReference>
<dbReference type="SUPFAM" id="SSF52980">
    <property type="entry name" value="Restriction endonuclease-like"/>
    <property type="match status" value="1"/>
</dbReference>
<dbReference type="Pfam" id="PF00580">
    <property type="entry name" value="UvrD-helicase"/>
    <property type="match status" value="1"/>
</dbReference>
<dbReference type="InterPro" id="IPR011335">
    <property type="entry name" value="Restrct_endonuc-II-like"/>
</dbReference>
<dbReference type="Gene3D" id="3.40.50.300">
    <property type="entry name" value="P-loop containing nucleotide triphosphate hydrolases"/>
    <property type="match status" value="4"/>
</dbReference>
<evidence type="ECO:0000256" key="7">
    <source>
        <dbReference type="ARBA" id="ARBA00022840"/>
    </source>
</evidence>
<dbReference type="EC" id="5.6.2.4" evidence="12"/>
<dbReference type="SUPFAM" id="SSF52540">
    <property type="entry name" value="P-loop containing nucleoside triphosphate hydrolases"/>
    <property type="match status" value="1"/>
</dbReference>
<dbReference type="GO" id="GO:0005524">
    <property type="term" value="F:ATP binding"/>
    <property type="evidence" value="ECO:0007669"/>
    <property type="project" value="UniProtKB-UniRule"/>
</dbReference>
<dbReference type="AlphaFoldDB" id="A0A650EMR8"/>
<keyword evidence="3" id="KW-0227">DNA damage</keyword>
<dbReference type="NCBIfam" id="TIGR02785">
    <property type="entry name" value="addA_Gpos"/>
    <property type="match status" value="1"/>
</dbReference>
<dbReference type="EMBL" id="MN577573">
    <property type="protein sequence ID" value="QGT51147.1"/>
    <property type="molecule type" value="Genomic_DNA"/>
</dbReference>
<dbReference type="Pfam" id="PF13361">
    <property type="entry name" value="UvrD_C"/>
    <property type="match status" value="1"/>
</dbReference>
<comment type="catalytic activity">
    <reaction evidence="11">
        <text>Couples ATP hydrolysis with the unwinding of duplex DNA by translocating in the 3'-5' direction.</text>
        <dbReference type="EC" id="5.6.2.4"/>
    </reaction>
</comment>
<keyword evidence="1" id="KW-0540">Nuclease</keyword>
<evidence type="ECO:0000256" key="8">
    <source>
        <dbReference type="ARBA" id="ARBA00023125"/>
    </source>
</evidence>
<keyword evidence="7 14" id="KW-0067">ATP-binding</keyword>
<dbReference type="GO" id="GO:0004527">
    <property type="term" value="F:exonuclease activity"/>
    <property type="evidence" value="ECO:0007669"/>
    <property type="project" value="UniProtKB-KW"/>
</dbReference>
<accession>A0A650EMR8</accession>
<evidence type="ECO:0000313" key="17">
    <source>
        <dbReference type="EMBL" id="QGT51147.1"/>
    </source>
</evidence>
<evidence type="ECO:0000259" key="15">
    <source>
        <dbReference type="PROSITE" id="PS51198"/>
    </source>
</evidence>
<comment type="catalytic activity">
    <reaction evidence="13">
        <text>ATP + H2O = ADP + phosphate + H(+)</text>
        <dbReference type="Rhea" id="RHEA:13065"/>
        <dbReference type="ChEBI" id="CHEBI:15377"/>
        <dbReference type="ChEBI" id="CHEBI:15378"/>
        <dbReference type="ChEBI" id="CHEBI:30616"/>
        <dbReference type="ChEBI" id="CHEBI:43474"/>
        <dbReference type="ChEBI" id="CHEBI:456216"/>
        <dbReference type="EC" id="5.6.2.4"/>
    </reaction>
</comment>
<evidence type="ECO:0000256" key="4">
    <source>
        <dbReference type="ARBA" id="ARBA00022801"/>
    </source>
</evidence>
<dbReference type="InterPro" id="IPR011604">
    <property type="entry name" value="PDDEXK-like_dom_sf"/>
</dbReference>
<dbReference type="InterPro" id="IPR014152">
    <property type="entry name" value="AddA"/>
</dbReference>
<proteinExistence type="predicted"/>
<name>A0A650EMR8_9FIRM</name>
<feature type="binding site" evidence="14">
    <location>
        <begin position="22"/>
        <end position="29"/>
    </location>
    <ligand>
        <name>ATP</name>
        <dbReference type="ChEBI" id="CHEBI:30616"/>
    </ligand>
</feature>
<dbReference type="GO" id="GO:0033202">
    <property type="term" value="C:DNA helicase complex"/>
    <property type="evidence" value="ECO:0007669"/>
    <property type="project" value="TreeGrafter"/>
</dbReference>
<dbReference type="GO" id="GO:0003677">
    <property type="term" value="F:DNA binding"/>
    <property type="evidence" value="ECO:0007669"/>
    <property type="project" value="UniProtKB-KW"/>
</dbReference>
<evidence type="ECO:0000256" key="6">
    <source>
        <dbReference type="ARBA" id="ARBA00022839"/>
    </source>
</evidence>
<keyword evidence="2 14" id="KW-0547">Nucleotide-binding</keyword>
<dbReference type="GO" id="GO:0005829">
    <property type="term" value="C:cytosol"/>
    <property type="evidence" value="ECO:0007669"/>
    <property type="project" value="TreeGrafter"/>
</dbReference>
<evidence type="ECO:0000256" key="10">
    <source>
        <dbReference type="ARBA" id="ARBA00023235"/>
    </source>
</evidence>
<keyword evidence="5 14" id="KW-0347">Helicase</keyword>
<dbReference type="PROSITE" id="PS51217">
    <property type="entry name" value="UVRD_HELICASE_CTER"/>
    <property type="match status" value="1"/>
</dbReference>
<evidence type="ECO:0000256" key="13">
    <source>
        <dbReference type="ARBA" id="ARBA00048988"/>
    </source>
</evidence>
<dbReference type="InterPro" id="IPR000212">
    <property type="entry name" value="DNA_helicase_UvrD/REP"/>
</dbReference>
<evidence type="ECO:0000256" key="11">
    <source>
        <dbReference type="ARBA" id="ARBA00034617"/>
    </source>
</evidence>
<feature type="domain" description="UvrD-like helicase C-terminal" evidence="16">
    <location>
        <begin position="502"/>
        <end position="788"/>
    </location>
</feature>
<keyword evidence="9" id="KW-0234">DNA repair</keyword>
<dbReference type="GO" id="GO:0043138">
    <property type="term" value="F:3'-5' DNA helicase activity"/>
    <property type="evidence" value="ECO:0007669"/>
    <property type="project" value="UniProtKB-EC"/>
</dbReference>
<keyword evidence="4 14" id="KW-0378">Hydrolase</keyword>
<evidence type="ECO:0000256" key="2">
    <source>
        <dbReference type="ARBA" id="ARBA00022741"/>
    </source>
</evidence>
<keyword evidence="6" id="KW-0269">Exonuclease</keyword>
<dbReference type="Gene3D" id="1.10.486.10">
    <property type="entry name" value="PCRA, domain 4"/>
    <property type="match status" value="1"/>
</dbReference>
<keyword evidence="8" id="KW-0238">DNA-binding</keyword>
<dbReference type="InterPro" id="IPR038726">
    <property type="entry name" value="PDDEXK_AddAB-type"/>
</dbReference>
<dbReference type="InterPro" id="IPR014017">
    <property type="entry name" value="DNA_helicase_UvrD-like_C"/>
</dbReference>
<dbReference type="GO" id="GO:0006302">
    <property type="term" value="P:double-strand break repair"/>
    <property type="evidence" value="ECO:0007669"/>
    <property type="project" value="InterPro"/>
</dbReference>
<dbReference type="PANTHER" id="PTHR11070">
    <property type="entry name" value="UVRD / RECB / PCRA DNA HELICASE FAMILY MEMBER"/>
    <property type="match status" value="1"/>
</dbReference>
<evidence type="ECO:0000256" key="12">
    <source>
        <dbReference type="ARBA" id="ARBA00034808"/>
    </source>
</evidence>
<evidence type="ECO:0000256" key="14">
    <source>
        <dbReference type="PROSITE-ProRule" id="PRU00560"/>
    </source>
</evidence>
<reference evidence="17" key="1">
    <citation type="journal article" date="2020" name="J. ISSAAS">
        <title>Lactobacilli and other gastrointestinal microbiota of Peromyscus leucopus, reservoir host for agents of Lyme disease and other zoonoses in North America.</title>
        <authorList>
            <person name="Milovic A."/>
            <person name="Bassam K."/>
            <person name="Shao H."/>
            <person name="Chatzistamou I."/>
            <person name="Tufts D.M."/>
            <person name="Diuk-Wasser M."/>
            <person name="Barbour A.G."/>
        </authorList>
    </citation>
    <scope>NUCLEOTIDE SEQUENCE</scope>
    <source>
        <strain evidence="17">LL40</strain>
    </source>
</reference>
<organism evidence="17">
    <name type="scientific">uncultured Bacillota bacterium</name>
    <dbReference type="NCBI Taxonomy" id="344338"/>
    <lineage>
        <taxon>Bacteria</taxon>
        <taxon>Bacillati</taxon>
        <taxon>Bacillota</taxon>
        <taxon>environmental samples</taxon>
    </lineage>
</organism>
<feature type="domain" description="UvrD-like helicase ATP-binding" evidence="15">
    <location>
        <begin position="1"/>
        <end position="473"/>
    </location>
</feature>
<gene>
    <name evidence="17" type="primary">addA</name>
    <name evidence="17" type="ORF">Firmicute1046_2230</name>
</gene>
<dbReference type="CDD" id="cd17932">
    <property type="entry name" value="DEXQc_UvrD"/>
    <property type="match status" value="1"/>
</dbReference>
<dbReference type="PROSITE" id="PS51198">
    <property type="entry name" value="UVRD_HELICASE_ATP_BIND"/>
    <property type="match status" value="1"/>
</dbReference>
<dbReference type="PANTHER" id="PTHR11070:SF48">
    <property type="entry name" value="ATP-DEPENDENT HELICASE_NUCLEASE SUBUNIT A"/>
    <property type="match status" value="1"/>
</dbReference>
<dbReference type="Pfam" id="PF12705">
    <property type="entry name" value="PDDEXK_1"/>
    <property type="match status" value="1"/>
</dbReference>
<dbReference type="InterPro" id="IPR027417">
    <property type="entry name" value="P-loop_NTPase"/>
</dbReference>